<evidence type="ECO:0000259" key="4">
    <source>
        <dbReference type="PROSITE" id="PS50977"/>
    </source>
</evidence>
<dbReference type="AlphaFoldDB" id="A0A917DI35"/>
<dbReference type="InterPro" id="IPR050109">
    <property type="entry name" value="HTH-type_TetR-like_transc_reg"/>
</dbReference>
<dbReference type="PROSITE" id="PS50977">
    <property type="entry name" value="HTH_TETR_2"/>
    <property type="match status" value="1"/>
</dbReference>
<keyword evidence="6" id="KW-1185">Reference proteome</keyword>
<dbReference type="Pfam" id="PF00440">
    <property type="entry name" value="TetR_N"/>
    <property type="match status" value="1"/>
</dbReference>
<dbReference type="Gene3D" id="1.10.357.10">
    <property type="entry name" value="Tetracycline Repressor, domain 2"/>
    <property type="match status" value="1"/>
</dbReference>
<feature type="compositionally biased region" description="Polar residues" evidence="3">
    <location>
        <begin position="9"/>
        <end position="20"/>
    </location>
</feature>
<feature type="DNA-binding region" description="H-T-H motif" evidence="2">
    <location>
        <begin position="52"/>
        <end position="71"/>
    </location>
</feature>
<dbReference type="PANTHER" id="PTHR30055:SF226">
    <property type="entry name" value="HTH-TYPE TRANSCRIPTIONAL REGULATOR PKSA"/>
    <property type="match status" value="1"/>
</dbReference>
<evidence type="ECO:0000313" key="5">
    <source>
        <dbReference type="EMBL" id="GGD39116.1"/>
    </source>
</evidence>
<keyword evidence="1 2" id="KW-0238">DNA-binding</keyword>
<gene>
    <name evidence="5" type="ORF">GCM10010989_11470</name>
</gene>
<dbReference type="EMBL" id="BMIO01000003">
    <property type="protein sequence ID" value="GGD39116.1"/>
    <property type="molecule type" value="Genomic_DNA"/>
</dbReference>
<sequence>MLGSEPMNAITSEETGTSPRTRYDSPRMAERRVRILKFAHQILAEGGVEAMTINRLSELAEVAPSTIYRGFESKEGVIYQSIVEHMDGIADHLDGVGRPATFDAVEAEYDWIVTELHRDPEYARAIMQLYFSPTIDARARLSMRSVAIGRVEHFLGAMQDAGQLDPRIDPAIACERQVDLEYSVFLNWMQRSLKDESVADALKSAFFLAVAPILAEPARTEALERADAAAKRVAATEAD</sequence>
<protein>
    <recommendedName>
        <fullName evidence="4">HTH tetR-type domain-containing protein</fullName>
    </recommendedName>
</protein>
<dbReference type="Proteomes" id="UP000598997">
    <property type="component" value="Unassembled WGS sequence"/>
</dbReference>
<name>A0A917DI35_9SPHN</name>
<dbReference type="PANTHER" id="PTHR30055">
    <property type="entry name" value="HTH-TYPE TRANSCRIPTIONAL REGULATOR RUTR"/>
    <property type="match status" value="1"/>
</dbReference>
<evidence type="ECO:0000256" key="1">
    <source>
        <dbReference type="ARBA" id="ARBA00023125"/>
    </source>
</evidence>
<organism evidence="5 6">
    <name type="scientific">Croceicoccus pelagius</name>
    <dbReference type="NCBI Taxonomy" id="1703341"/>
    <lineage>
        <taxon>Bacteria</taxon>
        <taxon>Pseudomonadati</taxon>
        <taxon>Pseudomonadota</taxon>
        <taxon>Alphaproteobacteria</taxon>
        <taxon>Sphingomonadales</taxon>
        <taxon>Erythrobacteraceae</taxon>
        <taxon>Croceicoccus</taxon>
    </lineage>
</organism>
<reference evidence="5 6" key="1">
    <citation type="journal article" date="2014" name="Int. J. Syst. Evol. Microbiol.">
        <title>Complete genome sequence of Corynebacterium casei LMG S-19264T (=DSM 44701T), isolated from a smear-ripened cheese.</title>
        <authorList>
            <consortium name="US DOE Joint Genome Institute (JGI-PGF)"/>
            <person name="Walter F."/>
            <person name="Albersmeier A."/>
            <person name="Kalinowski J."/>
            <person name="Ruckert C."/>
        </authorList>
    </citation>
    <scope>NUCLEOTIDE SEQUENCE [LARGE SCALE GENOMIC DNA]</scope>
    <source>
        <strain evidence="5 6">CGMCC 1.15358</strain>
    </source>
</reference>
<evidence type="ECO:0000313" key="6">
    <source>
        <dbReference type="Proteomes" id="UP000598997"/>
    </source>
</evidence>
<dbReference type="OrthoDB" id="7504336at2"/>
<dbReference type="SUPFAM" id="SSF46689">
    <property type="entry name" value="Homeodomain-like"/>
    <property type="match status" value="1"/>
</dbReference>
<dbReference type="InterPro" id="IPR001647">
    <property type="entry name" value="HTH_TetR"/>
</dbReference>
<feature type="domain" description="HTH tetR-type" evidence="4">
    <location>
        <begin position="29"/>
        <end position="89"/>
    </location>
</feature>
<comment type="caution">
    <text evidence="5">The sequence shown here is derived from an EMBL/GenBank/DDBJ whole genome shotgun (WGS) entry which is preliminary data.</text>
</comment>
<dbReference type="InterPro" id="IPR009057">
    <property type="entry name" value="Homeodomain-like_sf"/>
</dbReference>
<accession>A0A917DI35</accession>
<dbReference type="GO" id="GO:0003700">
    <property type="term" value="F:DNA-binding transcription factor activity"/>
    <property type="evidence" value="ECO:0007669"/>
    <property type="project" value="TreeGrafter"/>
</dbReference>
<evidence type="ECO:0000256" key="2">
    <source>
        <dbReference type="PROSITE-ProRule" id="PRU00335"/>
    </source>
</evidence>
<proteinExistence type="predicted"/>
<feature type="region of interest" description="Disordered" evidence="3">
    <location>
        <begin position="1"/>
        <end position="26"/>
    </location>
</feature>
<evidence type="ECO:0000256" key="3">
    <source>
        <dbReference type="SAM" id="MobiDB-lite"/>
    </source>
</evidence>
<dbReference type="GO" id="GO:0000976">
    <property type="term" value="F:transcription cis-regulatory region binding"/>
    <property type="evidence" value="ECO:0007669"/>
    <property type="project" value="TreeGrafter"/>
</dbReference>